<evidence type="ECO:0000256" key="11">
    <source>
        <dbReference type="ARBA" id="ARBA00039257"/>
    </source>
</evidence>
<evidence type="ECO:0000256" key="1">
    <source>
        <dbReference type="ARBA" id="ARBA00001561"/>
    </source>
</evidence>
<keyword evidence="9" id="KW-0862">Zinc</keyword>
<evidence type="ECO:0000259" key="13">
    <source>
        <dbReference type="SMART" id="SM00644"/>
    </source>
</evidence>
<dbReference type="Proteomes" id="UP000183210">
    <property type="component" value="Unassembled WGS sequence"/>
</dbReference>
<evidence type="ECO:0000256" key="7">
    <source>
        <dbReference type="ARBA" id="ARBA00022723"/>
    </source>
</evidence>
<dbReference type="Gene3D" id="3.40.80.10">
    <property type="entry name" value="Peptidoglycan recognition protein-like"/>
    <property type="match status" value="1"/>
</dbReference>
<dbReference type="GO" id="GO:0071555">
    <property type="term" value="P:cell wall organization"/>
    <property type="evidence" value="ECO:0007669"/>
    <property type="project" value="UniProtKB-KW"/>
</dbReference>
<protein>
    <recommendedName>
        <fullName evidence="11">1,6-anhydro-N-acetylmuramyl-L-alanine amidase AmpD</fullName>
        <ecNumber evidence="5">3.5.1.28</ecNumber>
    </recommendedName>
    <alternativeName>
        <fullName evidence="12">N-acetylmuramoyl-L-alanine amidase</fullName>
    </alternativeName>
</protein>
<comment type="similarity">
    <text evidence="4">Belongs to the N-acetylmuramoyl-L-alanine amidase 2 family.</text>
</comment>
<comment type="subcellular location">
    <subcellularLocation>
        <location evidence="3">Cytoplasm</location>
    </subcellularLocation>
</comment>
<organism evidence="14 15">
    <name type="scientific">Pseudomonas lutea</name>
    <dbReference type="NCBI Taxonomy" id="243924"/>
    <lineage>
        <taxon>Bacteria</taxon>
        <taxon>Pseudomonadati</taxon>
        <taxon>Pseudomonadota</taxon>
        <taxon>Gammaproteobacteria</taxon>
        <taxon>Pseudomonadales</taxon>
        <taxon>Pseudomonadaceae</taxon>
        <taxon>Pseudomonas</taxon>
    </lineage>
</organism>
<dbReference type="GO" id="GO:0005737">
    <property type="term" value="C:cytoplasm"/>
    <property type="evidence" value="ECO:0007669"/>
    <property type="project" value="UniProtKB-SubCell"/>
</dbReference>
<dbReference type="RefSeq" id="WP_074822798.1">
    <property type="nucleotide sequence ID" value="NZ_FOEV01000003.1"/>
</dbReference>
<keyword evidence="8" id="KW-0378">Hydrolase</keyword>
<evidence type="ECO:0000256" key="2">
    <source>
        <dbReference type="ARBA" id="ARBA00001947"/>
    </source>
</evidence>
<evidence type="ECO:0000313" key="14">
    <source>
        <dbReference type="EMBL" id="SEP95418.1"/>
    </source>
</evidence>
<dbReference type="InterPro" id="IPR036505">
    <property type="entry name" value="Amidase/PGRP_sf"/>
</dbReference>
<reference evidence="14 15" key="1">
    <citation type="submission" date="2016-10" db="EMBL/GenBank/DDBJ databases">
        <authorList>
            <person name="Varghese N."/>
            <person name="Submissions S."/>
        </authorList>
    </citation>
    <scope>NUCLEOTIDE SEQUENCE [LARGE SCALE GENOMIC DNA]</scope>
    <source>
        <strain evidence="14 15">LMG 21974</strain>
    </source>
</reference>
<dbReference type="AlphaFoldDB" id="A0A9X8MA36"/>
<dbReference type="GeneID" id="300266270"/>
<evidence type="ECO:0000256" key="6">
    <source>
        <dbReference type="ARBA" id="ARBA00022490"/>
    </source>
</evidence>
<comment type="caution">
    <text evidence="14">The sequence shown here is derived from an EMBL/GenBank/DDBJ whole genome shotgun (WGS) entry which is preliminary data.</text>
</comment>
<evidence type="ECO:0000256" key="5">
    <source>
        <dbReference type="ARBA" id="ARBA00011901"/>
    </source>
</evidence>
<dbReference type="SMART" id="SM00644">
    <property type="entry name" value="Ami_2"/>
    <property type="match status" value="1"/>
</dbReference>
<evidence type="ECO:0000313" key="15">
    <source>
        <dbReference type="Proteomes" id="UP000183210"/>
    </source>
</evidence>
<dbReference type="InterPro" id="IPR002502">
    <property type="entry name" value="Amidase_domain"/>
</dbReference>
<evidence type="ECO:0000256" key="3">
    <source>
        <dbReference type="ARBA" id="ARBA00004496"/>
    </source>
</evidence>
<evidence type="ECO:0000256" key="12">
    <source>
        <dbReference type="ARBA" id="ARBA00042615"/>
    </source>
</evidence>
<evidence type="ECO:0000256" key="10">
    <source>
        <dbReference type="ARBA" id="ARBA00023316"/>
    </source>
</evidence>
<comment type="cofactor">
    <cofactor evidence="2">
        <name>Zn(2+)</name>
        <dbReference type="ChEBI" id="CHEBI:29105"/>
    </cofactor>
</comment>
<evidence type="ECO:0000256" key="9">
    <source>
        <dbReference type="ARBA" id="ARBA00022833"/>
    </source>
</evidence>
<keyword evidence="7" id="KW-0479">Metal-binding</keyword>
<dbReference type="CDD" id="cd06583">
    <property type="entry name" value="PGRP"/>
    <property type="match status" value="1"/>
</dbReference>
<gene>
    <name evidence="14" type="ORF">SAMN05216409_10360</name>
</gene>
<dbReference type="NCBIfam" id="NF008758">
    <property type="entry name" value="PRK11789.1"/>
    <property type="match status" value="1"/>
</dbReference>
<comment type="catalytic activity">
    <reaction evidence="1">
        <text>Hydrolyzes the link between N-acetylmuramoyl residues and L-amino acid residues in certain cell-wall glycopeptides.</text>
        <dbReference type="EC" id="3.5.1.28"/>
    </reaction>
</comment>
<feature type="domain" description="N-acetylmuramoyl-L-alanine amidase" evidence="13">
    <location>
        <begin position="18"/>
        <end position="169"/>
    </location>
</feature>
<dbReference type="EC" id="3.5.1.28" evidence="5"/>
<dbReference type="Pfam" id="PF01510">
    <property type="entry name" value="Amidase_2"/>
    <property type="match status" value="1"/>
</dbReference>
<evidence type="ECO:0000256" key="4">
    <source>
        <dbReference type="ARBA" id="ARBA00007553"/>
    </source>
</evidence>
<dbReference type="GO" id="GO:0046872">
    <property type="term" value="F:metal ion binding"/>
    <property type="evidence" value="ECO:0007669"/>
    <property type="project" value="UniProtKB-KW"/>
</dbReference>
<evidence type="ECO:0000256" key="8">
    <source>
        <dbReference type="ARBA" id="ARBA00022801"/>
    </source>
</evidence>
<dbReference type="GO" id="GO:0009253">
    <property type="term" value="P:peptidoglycan catabolic process"/>
    <property type="evidence" value="ECO:0007669"/>
    <property type="project" value="InterPro"/>
</dbReference>
<dbReference type="InterPro" id="IPR051206">
    <property type="entry name" value="NAMLAA_amidase_2"/>
</dbReference>
<accession>A0A9X8MA36</accession>
<keyword evidence="10" id="KW-0961">Cell wall biogenesis/degradation</keyword>
<dbReference type="SUPFAM" id="SSF55846">
    <property type="entry name" value="N-acetylmuramoyl-L-alanine amidase-like"/>
    <property type="match status" value="1"/>
</dbReference>
<dbReference type="GO" id="GO:0008745">
    <property type="term" value="F:N-acetylmuramoyl-L-alanine amidase activity"/>
    <property type="evidence" value="ECO:0007669"/>
    <property type="project" value="UniProtKB-EC"/>
</dbReference>
<dbReference type="PANTHER" id="PTHR30417">
    <property type="entry name" value="N-ACETYLMURAMOYL-L-ALANINE AMIDASE AMID"/>
    <property type="match status" value="1"/>
</dbReference>
<dbReference type="FunFam" id="3.40.80.10:FF:000002">
    <property type="entry name" value="1,6-anhydro-N-acetylmuramyl-L-alanine amidase"/>
    <property type="match status" value="1"/>
</dbReference>
<dbReference type="PANTHER" id="PTHR30417:SF4">
    <property type="entry name" value="1,6-ANHYDRO-N-ACETYLMURAMYL-L-ALANINE AMIDASE AMPD"/>
    <property type="match status" value="1"/>
</dbReference>
<dbReference type="EMBL" id="FOEV01000003">
    <property type="protein sequence ID" value="SEP95418.1"/>
    <property type="molecule type" value="Genomic_DNA"/>
</dbReference>
<proteinExistence type="inferred from homology"/>
<sequence length="186" mass="20922">MSPDFQAGWWVHAQRCPSPNYNERPVGERVSLLVIHNISLPPGQFGMGKVQPFFQNTLDCSEHPFFQEIASLRVSAHFLIERTGAVTQFVSCDDRAWHAGVSCFAGRDGCNDFSIGIELEGTDTEPYTQVQYHVLEQLTRDVLRHYPAITPDRICGHSDIAPDRKTDPGPAFDWDRYRASLTGEGK</sequence>
<name>A0A9X8MA36_9PSED</name>
<dbReference type="GO" id="GO:0009254">
    <property type="term" value="P:peptidoglycan turnover"/>
    <property type="evidence" value="ECO:0007669"/>
    <property type="project" value="TreeGrafter"/>
</dbReference>
<keyword evidence="6" id="KW-0963">Cytoplasm</keyword>